<dbReference type="SMART" id="SM00271">
    <property type="entry name" value="DnaJ"/>
    <property type="match status" value="1"/>
</dbReference>
<dbReference type="Xenbase" id="XB-GENE-995211">
    <property type="gene designation" value="dnajb5"/>
</dbReference>
<dbReference type="AlphaFoldDB" id="A0A803JV52"/>
<dbReference type="Pfam" id="PF00226">
    <property type="entry name" value="DnaJ"/>
    <property type="match status" value="1"/>
</dbReference>
<dbReference type="InterPro" id="IPR002939">
    <property type="entry name" value="DnaJ_C"/>
</dbReference>
<evidence type="ECO:0000313" key="3">
    <source>
        <dbReference type="Ensembl" id="ENSXETP00000111891"/>
    </source>
</evidence>
<dbReference type="FunFam" id="1.10.287.110:FF:000005">
    <property type="entry name" value="DnaJ (Hsp40) homolog, subfamily B, member 4"/>
    <property type="match status" value="1"/>
</dbReference>
<accession>A0A803JV52</accession>
<dbReference type="GO" id="GO:0006457">
    <property type="term" value="P:protein folding"/>
    <property type="evidence" value="ECO:0007669"/>
    <property type="project" value="InterPro"/>
</dbReference>
<dbReference type="SUPFAM" id="SSF49493">
    <property type="entry name" value="HSP40/DnaJ peptide-binding domain"/>
    <property type="match status" value="1"/>
</dbReference>
<feature type="domain" description="J" evidence="2">
    <location>
        <begin position="4"/>
        <end position="68"/>
    </location>
</feature>
<dbReference type="Gene3D" id="2.60.260.20">
    <property type="entry name" value="Urease metallochaperone UreE, N-terminal domain"/>
    <property type="match status" value="1"/>
</dbReference>
<reference evidence="3" key="2">
    <citation type="submission" date="2021-03" db="UniProtKB">
        <authorList>
            <consortium name="Ensembl"/>
        </authorList>
    </citation>
    <scope>IDENTIFICATION</scope>
</reference>
<organism evidence="3">
    <name type="scientific">Xenopus tropicalis</name>
    <name type="common">Western clawed frog</name>
    <name type="synonym">Silurana tropicalis</name>
    <dbReference type="NCBI Taxonomy" id="8364"/>
    <lineage>
        <taxon>Eukaryota</taxon>
        <taxon>Metazoa</taxon>
        <taxon>Chordata</taxon>
        <taxon>Craniata</taxon>
        <taxon>Vertebrata</taxon>
        <taxon>Euteleostomi</taxon>
        <taxon>Amphibia</taxon>
        <taxon>Batrachia</taxon>
        <taxon>Anura</taxon>
        <taxon>Pipoidea</taxon>
        <taxon>Pipidae</taxon>
        <taxon>Xenopodinae</taxon>
        <taxon>Xenopus</taxon>
        <taxon>Silurana</taxon>
    </lineage>
</organism>
<protein>
    <submittedName>
        <fullName evidence="3">DnaJ heat shock protein family (Hsp40) member B5</fullName>
    </submittedName>
</protein>
<dbReference type="InterPro" id="IPR008971">
    <property type="entry name" value="HSP40/DnaJ_pept-bd"/>
</dbReference>
<dbReference type="Gene3D" id="1.10.287.110">
    <property type="entry name" value="DnaJ domain"/>
    <property type="match status" value="1"/>
</dbReference>
<dbReference type="InterPro" id="IPR001623">
    <property type="entry name" value="DnaJ_domain"/>
</dbReference>
<dbReference type="Ensembl" id="ENSXETT00000105543">
    <property type="protein sequence ID" value="ENSXETP00000111891"/>
    <property type="gene ID" value="ENSXETG00000014155"/>
</dbReference>
<evidence type="ECO:0000259" key="2">
    <source>
        <dbReference type="PROSITE" id="PS50076"/>
    </source>
</evidence>
<dbReference type="PRINTS" id="PR00625">
    <property type="entry name" value="JDOMAIN"/>
</dbReference>
<dbReference type="FunFam" id="2.60.260.20:FF:000002">
    <property type="entry name" value="Dnaj homolog subfamily b member"/>
    <property type="match status" value="1"/>
</dbReference>
<proteinExistence type="predicted"/>
<dbReference type="InterPro" id="IPR051339">
    <property type="entry name" value="DnaJ_subfamily_B"/>
</dbReference>
<dbReference type="PROSITE" id="PS00636">
    <property type="entry name" value="DNAJ_1"/>
    <property type="match status" value="1"/>
</dbReference>
<dbReference type="CDD" id="cd06257">
    <property type="entry name" value="DnaJ"/>
    <property type="match status" value="1"/>
</dbReference>
<dbReference type="PROSITE" id="PS50076">
    <property type="entry name" value="DNAJ_2"/>
    <property type="match status" value="1"/>
</dbReference>
<dbReference type="GeneTree" id="ENSGT00940000156090"/>
<sequence>MGKDYYKILGLASGANEDEIKKAYRKMALKYHPDKNKDANAEDKFKEIAEAYDVLSDPKKRAVYDQYGEEGLKTGGGSTGNTGSSFHYTFHGDPHATFASFFGGSNPFDIFFGSSRSRMSNGFDHEDMDINEDEDDLFGGFGRFGFSGVNGFHKRHQDQLHSRRKVQDPPVVHELKVSLEEIYHGCTKRMKITRRRLNPDGRTVRTEDKILNVVIKKGWKEGTKITFPKEGDATSENIPADIVFLLKDKPHALFKRDGSNIVYTAKITLKEVSGYTYIYIYIYIYIYNWLYWCRQVVHSPRAVAHLYWLYWRRQVVHSPRAVAHLYWLYWRRQVVHSPRAVAHLYWLYWRRQVVRSPRAVAHLYWLYWRRQVVRSPRAVVHLYWLYWRRQVVRSPRAVVHLYWLYWCRQVVRSPRAVAQGGLSSWRAVLGSRYG</sequence>
<dbReference type="GO" id="GO:0051082">
    <property type="term" value="F:unfolded protein binding"/>
    <property type="evidence" value="ECO:0007669"/>
    <property type="project" value="InterPro"/>
</dbReference>
<dbReference type="Pfam" id="PF01556">
    <property type="entry name" value="DnaJ_C"/>
    <property type="match status" value="1"/>
</dbReference>
<dbReference type="InterPro" id="IPR018253">
    <property type="entry name" value="DnaJ_domain_CS"/>
</dbReference>
<keyword evidence="1" id="KW-0143">Chaperone</keyword>
<name>A0A803JV52_XENTR</name>
<reference evidence="3" key="1">
    <citation type="journal article" date="2010" name="Science">
        <title>The genome of the Western clawed frog Xenopus tropicalis.</title>
        <authorList>
            <person name="Hellsten U."/>
            <person name="Harland R.M."/>
            <person name="Gilchrist M.J."/>
            <person name="Hendrix D."/>
            <person name="Jurka J."/>
            <person name="Kapitonov V."/>
            <person name="Ovcharenko I."/>
            <person name="Putnam N.H."/>
            <person name="Shu S."/>
            <person name="Taher L."/>
            <person name="Blitz I.L."/>
            <person name="Blumberg B."/>
            <person name="Dichmann D.S."/>
            <person name="Dubchak I."/>
            <person name="Amaya E."/>
            <person name="Detter J.C."/>
            <person name="Fletcher R."/>
            <person name="Gerhard D.S."/>
            <person name="Goodstein D."/>
            <person name="Graves T."/>
            <person name="Grigoriev I.V."/>
            <person name="Grimwood J."/>
            <person name="Kawashima T."/>
            <person name="Lindquist E."/>
            <person name="Lucas S.M."/>
            <person name="Mead P.E."/>
            <person name="Mitros T."/>
            <person name="Ogino H."/>
            <person name="Ohta Y."/>
            <person name="Poliakov A.V."/>
            <person name="Pollet N."/>
            <person name="Robert J."/>
            <person name="Salamov A."/>
            <person name="Sater A.K."/>
            <person name="Schmutz J."/>
            <person name="Terry A."/>
            <person name="Vize P.D."/>
            <person name="Warren W.C."/>
            <person name="Wells D."/>
            <person name="Wills A."/>
            <person name="Wilson R.K."/>
            <person name="Zimmerman L.B."/>
            <person name="Zorn A.M."/>
            <person name="Grainger R."/>
            <person name="Grammer T."/>
            <person name="Khokha M.K."/>
            <person name="Richardson P.M."/>
            <person name="Rokhsar D.S."/>
        </authorList>
    </citation>
    <scope>NUCLEOTIDE SEQUENCE [LARGE SCALE GENOMIC DNA]</scope>
    <source>
        <strain evidence="3">Nigerian</strain>
    </source>
</reference>
<dbReference type="InParanoid" id="A0A803JV52"/>
<dbReference type="SUPFAM" id="SSF46565">
    <property type="entry name" value="Chaperone J-domain"/>
    <property type="match status" value="1"/>
</dbReference>
<dbReference type="InterPro" id="IPR036869">
    <property type="entry name" value="J_dom_sf"/>
</dbReference>
<gene>
    <name evidence="3" type="primary">dnajb5</name>
</gene>
<dbReference type="PANTHER" id="PTHR24078">
    <property type="entry name" value="DNAJ HOMOLOG SUBFAMILY C MEMBER"/>
    <property type="match status" value="1"/>
</dbReference>
<evidence type="ECO:0000256" key="1">
    <source>
        <dbReference type="ARBA" id="ARBA00023186"/>
    </source>
</evidence>
<dbReference type="PANTHER" id="PTHR24078:SF553">
    <property type="entry name" value="DNAJ HOMOLOG SUBFAMILY B MEMBER 5"/>
    <property type="match status" value="1"/>
</dbReference>
<dbReference type="Bgee" id="ENSXETG00000014155">
    <property type="expression patterns" value="Expressed in early embryo and 13 other cell types or tissues"/>
</dbReference>
<dbReference type="CDD" id="cd10747">
    <property type="entry name" value="DnaJ_C"/>
    <property type="match status" value="1"/>
</dbReference>